<dbReference type="EMBL" id="FQ032808">
    <property type="protein sequence ID" value="CBL87106.1"/>
    <property type="molecule type" value="Genomic_DNA"/>
</dbReference>
<gene>
    <name evidence="2" type="ORF">S3_816_0008</name>
</gene>
<dbReference type="NCBIfam" id="TIGR03519">
    <property type="entry name" value="T9SS_PorP_fam"/>
    <property type="match status" value="1"/>
</dbReference>
<dbReference type="InterPro" id="IPR019861">
    <property type="entry name" value="PorP/SprF_Bacteroidetes"/>
</dbReference>
<proteinExistence type="predicted"/>
<keyword evidence="1" id="KW-0732">Signal</keyword>
<reference evidence="2" key="1">
    <citation type="submission" date="2010-05" db="EMBL/GenBank/DDBJ databases">
        <authorList>
            <person name="Genoscope - CEA"/>
        </authorList>
    </citation>
    <scope>NUCLEOTIDE SEQUENCE</scope>
</reference>
<evidence type="ECO:0000313" key="2">
    <source>
        <dbReference type="EMBL" id="CBL87106.1"/>
    </source>
</evidence>
<dbReference type="Pfam" id="PF11751">
    <property type="entry name" value="PorP_SprF"/>
    <property type="match status" value="1"/>
</dbReference>
<evidence type="ECO:0000256" key="1">
    <source>
        <dbReference type="SAM" id="SignalP"/>
    </source>
</evidence>
<name>F4MLU3_9BACT</name>
<reference evidence="2" key="2">
    <citation type="journal article" date="2012" name="Environ. Microbiol.">
        <title>Genomic content of uncultured Bacteroidetes from contrasting oceanic provinces in the North Atlantic Ocean.</title>
        <authorList>
            <person name="Gomez-Pereira P.R."/>
            <person name="Schuler M."/>
            <person name="Fuchs B.M."/>
            <person name="Bennke C."/>
            <person name="Teeling H."/>
            <person name="Waldmann J."/>
            <person name="Richter M."/>
            <person name="Barbe V."/>
            <person name="Bataille E."/>
            <person name="Glockner F.O."/>
            <person name="Amann R."/>
        </authorList>
    </citation>
    <scope>NUCLEOTIDE SEQUENCE</scope>
</reference>
<protein>
    <recommendedName>
        <fullName evidence="3">Type IX secretion system membrane protein PorP/SprF</fullName>
    </recommendedName>
</protein>
<accession>F4MLU3</accession>
<organism evidence="2">
    <name type="scientific">uncultured Flavobacteriia bacterium</name>
    <dbReference type="NCBI Taxonomy" id="212695"/>
    <lineage>
        <taxon>Bacteria</taxon>
        <taxon>Pseudomonadati</taxon>
        <taxon>Bacteroidota</taxon>
        <taxon>Flavobacteriia</taxon>
        <taxon>environmental samples</taxon>
    </lineage>
</organism>
<sequence length="330" mass="36306">MAVQRLLTIVFFFLGLSSIQGQDPHFTQFYANPLYLNPAFAGVKQCPKVNVNYRNQYPSLGVYQTYSASYDQYVDALNGGIGVLIVQDEAANGALSLTEASLIYSYHLSVSREFSILFGAQGTFRQRSLDWGSLTFPDQIDPFYGFVKPTNEISPDNTTNSHLDLTFGIVGFTENFYAGFTASHLTQPNEAFLSTNTLPLKISAQAGGTIPIGRKRLYNSLDNLLIPNIVFQSQGGASQLTGGLSFNRGLMTGGLGYRQALGALSTNPDALVFIVGLAPNDVPWTFGYSYDYTISPLKNTLGGAHEMTMSYQFPCRTRRTRYNAIKCPKF</sequence>
<feature type="chain" id="PRO_5003317486" description="Type IX secretion system membrane protein PorP/SprF" evidence="1">
    <location>
        <begin position="22"/>
        <end position="330"/>
    </location>
</feature>
<evidence type="ECO:0008006" key="3">
    <source>
        <dbReference type="Google" id="ProtNLM"/>
    </source>
</evidence>
<dbReference type="AlphaFoldDB" id="F4MLU3"/>
<feature type="signal peptide" evidence="1">
    <location>
        <begin position="1"/>
        <end position="21"/>
    </location>
</feature>